<reference evidence="3 4" key="1">
    <citation type="submission" date="2020-08" db="EMBL/GenBank/DDBJ databases">
        <title>Sequencing the genomes of 1000 actinobacteria strains.</title>
        <authorList>
            <person name="Klenk H.-P."/>
        </authorList>
    </citation>
    <scope>NUCLEOTIDE SEQUENCE [LARGE SCALE GENOMIC DNA]</scope>
    <source>
        <strain evidence="3 4">DSM 45298</strain>
    </source>
</reference>
<comment type="caution">
    <text evidence="3">The sequence shown here is derived from an EMBL/GenBank/DDBJ whole genome shotgun (WGS) entry which is preliminary data.</text>
</comment>
<dbReference type="Proteomes" id="UP000551501">
    <property type="component" value="Unassembled WGS sequence"/>
</dbReference>
<gene>
    <name evidence="3" type="ORF">BKA16_002522</name>
</gene>
<evidence type="ECO:0000313" key="3">
    <source>
        <dbReference type="EMBL" id="MBB4135970.1"/>
    </source>
</evidence>
<dbReference type="InterPro" id="IPR058498">
    <property type="entry name" value="DUF8185"/>
</dbReference>
<dbReference type="Pfam" id="PF26035">
    <property type="entry name" value="DUF8010"/>
    <property type="match status" value="1"/>
</dbReference>
<keyword evidence="4" id="KW-1185">Reference proteome</keyword>
<name>A0A840F6X0_9ACTN</name>
<evidence type="ECO:0000259" key="1">
    <source>
        <dbReference type="Pfam" id="PF26035"/>
    </source>
</evidence>
<evidence type="ECO:0000259" key="2">
    <source>
        <dbReference type="Pfam" id="PF26572"/>
    </source>
</evidence>
<feature type="domain" description="DUF8010" evidence="1">
    <location>
        <begin position="6"/>
        <end position="100"/>
    </location>
</feature>
<proteinExistence type="predicted"/>
<dbReference type="EMBL" id="JACIFP010000001">
    <property type="protein sequence ID" value="MBB4135970.1"/>
    <property type="molecule type" value="Genomic_DNA"/>
</dbReference>
<feature type="domain" description="DUF8185" evidence="2">
    <location>
        <begin position="103"/>
        <end position="220"/>
    </location>
</feature>
<organism evidence="3 4">
    <name type="scientific">Gordonia humi</name>
    <dbReference type="NCBI Taxonomy" id="686429"/>
    <lineage>
        <taxon>Bacteria</taxon>
        <taxon>Bacillati</taxon>
        <taxon>Actinomycetota</taxon>
        <taxon>Actinomycetes</taxon>
        <taxon>Mycobacteriales</taxon>
        <taxon>Gordoniaceae</taxon>
        <taxon>Gordonia</taxon>
    </lineage>
</organism>
<sequence length="226" mass="24171">MSDDARGVRPYRDSDRADIAAFLVRARRADEAGVLRLHERDDARVGLWVRTGFDVLATRSVFGSVTPNDVVADAAVMAASVQAGDDLIEIGTMPTVAWHGALPGNKGFVHVDDVPAREVVGLARRGADVARDESGALGMASSLLDQKVLSVAGGGDDVDVTMRAVFALTSMGFVRDANGREVTVDSPLENISPDEPVRIRASAAWLRLDARFGSVYQRRSVLNVLT</sequence>
<evidence type="ECO:0000313" key="4">
    <source>
        <dbReference type="Proteomes" id="UP000551501"/>
    </source>
</evidence>
<protein>
    <submittedName>
        <fullName evidence="3">Uncharacterized protein</fullName>
    </submittedName>
</protein>
<dbReference type="Pfam" id="PF26572">
    <property type="entry name" value="DUF8185"/>
    <property type="match status" value="1"/>
</dbReference>
<dbReference type="AlphaFoldDB" id="A0A840F6X0"/>
<dbReference type="RefSeq" id="WP_183370962.1">
    <property type="nucleotide sequence ID" value="NZ_BAABHL010000040.1"/>
</dbReference>
<accession>A0A840F6X0</accession>
<dbReference type="InterPro" id="IPR058323">
    <property type="entry name" value="DUF8010"/>
</dbReference>